<evidence type="ECO:0000313" key="3">
    <source>
        <dbReference type="Proteomes" id="UP000008281"/>
    </source>
</evidence>
<proteinExistence type="predicted"/>
<dbReference type="InParanoid" id="E3NIJ0"/>
<feature type="region of interest" description="Disordered" evidence="1">
    <location>
        <begin position="65"/>
        <end position="89"/>
    </location>
</feature>
<protein>
    <submittedName>
        <fullName evidence="2">Uncharacterized protein</fullName>
    </submittedName>
</protein>
<sequence length="172" mass="20622">MSDRCFNFPEVPERKKKLINKQLCLKCLLRHGEKCKYHKRCFYCTKITHHCSMCPEKIEIKWDTKTTDHRKERRNESARKSHKTRRDPRNKSFLQTCFSPPSTVKSSPFNAMYGPEVFLDNKWIGRRFQVEDTVNRFNFKLDVYIKGKELEKGFDKEILQTYPNSFVGHFFA</sequence>
<dbReference type="AlphaFoldDB" id="E3NIJ0"/>
<dbReference type="EMBL" id="DS268703">
    <property type="protein sequence ID" value="EFO99022.1"/>
    <property type="molecule type" value="Genomic_DNA"/>
</dbReference>
<keyword evidence="3" id="KW-1185">Reference proteome</keyword>
<evidence type="ECO:0000256" key="1">
    <source>
        <dbReference type="SAM" id="MobiDB-lite"/>
    </source>
</evidence>
<organism evidence="3">
    <name type="scientific">Caenorhabditis remanei</name>
    <name type="common">Caenorhabditis vulgaris</name>
    <dbReference type="NCBI Taxonomy" id="31234"/>
    <lineage>
        <taxon>Eukaryota</taxon>
        <taxon>Metazoa</taxon>
        <taxon>Ecdysozoa</taxon>
        <taxon>Nematoda</taxon>
        <taxon>Chromadorea</taxon>
        <taxon>Rhabditida</taxon>
        <taxon>Rhabditina</taxon>
        <taxon>Rhabditomorpha</taxon>
        <taxon>Rhabditoidea</taxon>
        <taxon>Rhabditidae</taxon>
        <taxon>Peloderinae</taxon>
        <taxon>Caenorhabditis</taxon>
    </lineage>
</organism>
<gene>
    <name evidence="2" type="ORF">CRE_08590</name>
</gene>
<evidence type="ECO:0000313" key="2">
    <source>
        <dbReference type="EMBL" id="EFO99022.1"/>
    </source>
</evidence>
<feature type="compositionally biased region" description="Basic and acidic residues" evidence="1">
    <location>
        <begin position="65"/>
        <end position="79"/>
    </location>
</feature>
<dbReference type="HOGENOM" id="CLU_1556711_0_0_1"/>
<dbReference type="Proteomes" id="UP000008281">
    <property type="component" value="Unassembled WGS sequence"/>
</dbReference>
<reference evidence="2" key="1">
    <citation type="submission" date="2007-07" db="EMBL/GenBank/DDBJ databases">
        <title>PCAP assembly of the Caenorhabditis remanei genome.</title>
        <authorList>
            <consortium name="The Caenorhabditis remanei Sequencing Consortium"/>
            <person name="Wilson R.K."/>
        </authorList>
    </citation>
    <scope>NUCLEOTIDE SEQUENCE [LARGE SCALE GENOMIC DNA]</scope>
    <source>
        <strain evidence="2">PB4641</strain>
    </source>
</reference>
<name>E3NIJ0_CAERE</name>
<accession>E3NIJ0</accession>